<keyword evidence="3" id="KW-1185">Reference proteome</keyword>
<gene>
    <name evidence="2" type="ORF">AADEFJLK_02197</name>
    <name evidence="1" type="ORF">CEK71_12385</name>
</gene>
<dbReference type="Proteomes" id="UP000237423">
    <property type="component" value="Unassembled WGS sequence"/>
</dbReference>
<dbReference type="Proteomes" id="UP000197019">
    <property type="component" value="Chromosome"/>
</dbReference>
<accession>A0A1Z4BZW5</accession>
<dbReference type="EMBL" id="CP022129">
    <property type="protein sequence ID" value="ASF46810.1"/>
    <property type="molecule type" value="Genomic_DNA"/>
</dbReference>
<protein>
    <submittedName>
        <fullName evidence="1">ATPase</fullName>
    </submittedName>
</protein>
<organism evidence="1 3">
    <name type="scientific">Methylovulum psychrotolerans</name>
    <dbReference type="NCBI Taxonomy" id="1704499"/>
    <lineage>
        <taxon>Bacteria</taxon>
        <taxon>Pseudomonadati</taxon>
        <taxon>Pseudomonadota</taxon>
        <taxon>Gammaproteobacteria</taxon>
        <taxon>Methylococcales</taxon>
        <taxon>Methylococcaceae</taxon>
        <taxon>Methylovulum</taxon>
    </lineage>
</organism>
<sequence length="281" mass="31946">MKMLPQEFLDWQSKRITLLAMSGAGKTTLANKLPKTKWFHYSGDYRIGTKYLEEPILDNIKRHAMSVPFLRDLLRSDSIYMSSKITVDNLAAVSSFLGKLGNPALGGLSLAEFKRRQKLHHQAELAAMNDVPEFIHKAEDIYGYKHFINDAGGSVCELDSPEVLETLAQHTLIIYIKIPDSLEQTIIERAKSDPKPLYYREAFLDEKLTDFMAFKGYGSPNDIPPDEFVSWVFPELFKSRLPRYEAIAAQYGYTVNADEIATVKTEDDFIRLVADAIARQQ</sequence>
<dbReference type="InterPro" id="IPR027417">
    <property type="entry name" value="P-loop_NTPase"/>
</dbReference>
<evidence type="ECO:0000313" key="3">
    <source>
        <dbReference type="Proteomes" id="UP000197019"/>
    </source>
</evidence>
<dbReference type="SUPFAM" id="SSF52540">
    <property type="entry name" value="P-loop containing nucleoside triphosphate hydrolases"/>
    <property type="match status" value="1"/>
</dbReference>
<evidence type="ECO:0000313" key="2">
    <source>
        <dbReference type="EMBL" id="POZ51976.1"/>
    </source>
</evidence>
<dbReference type="RefSeq" id="WP_088619682.1">
    <property type="nucleotide sequence ID" value="NZ_CP022129.1"/>
</dbReference>
<evidence type="ECO:0000313" key="4">
    <source>
        <dbReference type="Proteomes" id="UP000237423"/>
    </source>
</evidence>
<proteinExistence type="predicted"/>
<name>A0A1Z4BZW5_9GAMM</name>
<dbReference type="Gene3D" id="3.40.50.300">
    <property type="entry name" value="P-loop containing nucleotide triphosphate hydrolases"/>
    <property type="match status" value="1"/>
</dbReference>
<dbReference type="KEGG" id="mpsy:CEK71_12385"/>
<dbReference type="EMBL" id="PGFZ01000004">
    <property type="protein sequence ID" value="POZ51976.1"/>
    <property type="molecule type" value="Genomic_DNA"/>
</dbReference>
<dbReference type="AlphaFoldDB" id="A0A1Z4BZW5"/>
<reference evidence="2 4" key="2">
    <citation type="submission" date="2017-11" db="EMBL/GenBank/DDBJ databases">
        <title>Draft Genome Sequence of Methylobacter psychrotolerans Sph1T, an Obligate Methanotroph from Low-Temperature Environments.</title>
        <authorList>
            <person name="Oshkin I.Y."/>
            <person name="Miroshnikov K."/>
            <person name="Belova S.E."/>
            <person name="Korzhenkov A."/>
            <person name="Toshchakov S.V."/>
            <person name="Dedysh S.N."/>
        </authorList>
    </citation>
    <scope>NUCLEOTIDE SEQUENCE [LARGE SCALE GENOMIC DNA]</scope>
    <source>
        <strain evidence="2 4">Sph1</strain>
    </source>
</reference>
<evidence type="ECO:0000313" key="1">
    <source>
        <dbReference type="EMBL" id="ASF46810.1"/>
    </source>
</evidence>
<reference evidence="1 3" key="1">
    <citation type="submission" date="2017-06" db="EMBL/GenBank/DDBJ databases">
        <title>Genome Sequencing of the methanotroph Methylovulum psychrotolerants str. HV10-M2 isolated from a high-altitude environment.</title>
        <authorList>
            <person name="Mateos-Rivera A."/>
        </authorList>
    </citation>
    <scope>NUCLEOTIDE SEQUENCE [LARGE SCALE GENOMIC DNA]</scope>
    <source>
        <strain evidence="1 3">HV10_M2</strain>
    </source>
</reference>
<dbReference type="OrthoDB" id="9777291at2"/>